<gene>
    <name evidence="2" type="ORF">EV44_g1214</name>
</gene>
<comment type="caution">
    <text evidence="2">The sequence shown here is derived from an EMBL/GenBank/DDBJ whole genome shotgun (WGS) entry which is preliminary data.</text>
</comment>
<feature type="compositionally biased region" description="Basic and acidic residues" evidence="1">
    <location>
        <begin position="108"/>
        <end position="122"/>
    </location>
</feature>
<protein>
    <submittedName>
        <fullName evidence="2">Putative dynein heavy chain-like protein</fullName>
    </submittedName>
</protein>
<proteinExistence type="predicted"/>
<feature type="region of interest" description="Disordered" evidence="1">
    <location>
        <begin position="831"/>
        <end position="857"/>
    </location>
</feature>
<feature type="region of interest" description="Disordered" evidence="1">
    <location>
        <begin position="407"/>
        <end position="443"/>
    </location>
</feature>
<feature type="region of interest" description="Disordered" evidence="1">
    <location>
        <begin position="584"/>
        <end position="688"/>
    </location>
</feature>
<name>A0A0B1P9S1_UNCNE</name>
<dbReference type="STRING" id="52586.A0A0B1P9S1"/>
<keyword evidence="3" id="KW-1185">Reference proteome</keyword>
<dbReference type="EMBL" id="JNVN01001287">
    <property type="protein sequence ID" value="KHJ33696.1"/>
    <property type="molecule type" value="Genomic_DNA"/>
</dbReference>
<organism evidence="2 3">
    <name type="scientific">Uncinula necator</name>
    <name type="common">Grape powdery mildew</name>
    <dbReference type="NCBI Taxonomy" id="52586"/>
    <lineage>
        <taxon>Eukaryota</taxon>
        <taxon>Fungi</taxon>
        <taxon>Dikarya</taxon>
        <taxon>Ascomycota</taxon>
        <taxon>Pezizomycotina</taxon>
        <taxon>Leotiomycetes</taxon>
        <taxon>Erysiphales</taxon>
        <taxon>Erysiphaceae</taxon>
        <taxon>Erysiphe</taxon>
    </lineage>
</organism>
<feature type="compositionally biased region" description="Polar residues" evidence="1">
    <location>
        <begin position="146"/>
        <end position="155"/>
    </location>
</feature>
<dbReference type="Proteomes" id="UP000030854">
    <property type="component" value="Unassembled WGS sequence"/>
</dbReference>
<evidence type="ECO:0000256" key="1">
    <source>
        <dbReference type="SAM" id="MobiDB-lite"/>
    </source>
</evidence>
<dbReference type="AlphaFoldDB" id="A0A0B1P9S1"/>
<evidence type="ECO:0000313" key="2">
    <source>
        <dbReference type="EMBL" id="KHJ33696.1"/>
    </source>
</evidence>
<feature type="compositionally biased region" description="Basic and acidic residues" evidence="1">
    <location>
        <begin position="643"/>
        <end position="667"/>
    </location>
</feature>
<feature type="compositionally biased region" description="Polar residues" evidence="1">
    <location>
        <begin position="618"/>
        <end position="632"/>
    </location>
</feature>
<dbReference type="HOGENOM" id="CLU_333506_0_0_1"/>
<reference evidence="2 3" key="1">
    <citation type="journal article" date="2014" name="BMC Genomics">
        <title>Adaptive genomic structural variation in the grape powdery mildew pathogen, Erysiphe necator.</title>
        <authorList>
            <person name="Jones L."/>
            <person name="Riaz S."/>
            <person name="Morales-Cruz A."/>
            <person name="Amrine K.C."/>
            <person name="McGuire B."/>
            <person name="Gubler W.D."/>
            <person name="Walker M.A."/>
            <person name="Cantu D."/>
        </authorList>
    </citation>
    <scope>NUCLEOTIDE SEQUENCE [LARGE SCALE GENOMIC DNA]</scope>
    <source>
        <strain evidence="3">c</strain>
    </source>
</reference>
<feature type="region of interest" description="Disordered" evidence="1">
    <location>
        <begin position="103"/>
        <end position="182"/>
    </location>
</feature>
<accession>A0A0B1P9S1</accession>
<feature type="compositionally biased region" description="Low complexity" evidence="1">
    <location>
        <begin position="839"/>
        <end position="857"/>
    </location>
</feature>
<feature type="region of interest" description="Disordered" evidence="1">
    <location>
        <begin position="802"/>
        <end position="821"/>
    </location>
</feature>
<evidence type="ECO:0000313" key="3">
    <source>
        <dbReference type="Proteomes" id="UP000030854"/>
    </source>
</evidence>
<sequence>MDCSWVKTLAKRRPTQSPPFYENKKGTFDSEKICLGLGIDDIHYAKLLEFINYLIGPNSLKSRALTRDIRRRLRKTLDPILHNLPPAWAAKCIDQLIVKASSNASGARRNERVRAMDPKKDLPQNPDSLYSIRAASSTRIEPPQDLPTSIRQAPTQPGWPSAGYQLDSHGPRDPTQFPRRRLVPSTNFDTNIRRNSEGITEEIVRPPSVHVKREFEPDDNIISRPTKGYIVSRDPPEVNRQISRATMDRYIPEFETDRFIIRNSYPPEVLRAPEDRSFEERARERRALEERARDERIRDERIREERIREERIREERIREERIREERIRDERIREERVLEERARERRALEERARDRRAPEEWPRERRAPDLWAPERRAPDLWAPDRRVPERRAHDRWAPEGRALDRWAPEVRAPERRAPEARAPDRRAPEPRAQERRAPEGKLSEVRALEKRVSELKALEVKTLEGHALDANVPEIKTPEIKVPEVKVPEIKAPDVKIPEIKASDVKVPDEKDPDIKASDVKVLDIKVSEVKAPELKVSEVKALDEKTSEEKMLVKWVPEINYHLVPTSKAAILGPEMLAQKDQTQQVLGEKATEQQVAKDQAPAEQIFERESEENTTFEKQASEELNSSTQAPEKVIAEGTILDEKDSQKPLPRDVDMEDKVSKTTIDDFPDNSTSVSNHDTKQEPVAETTFTEKPIKKVPINQIAFMARRDFGDWVLLGTGNDLMGVTGAPDWDIFLSRLKVGLKFSPDTDGLFCPWLGYTNGEELVGIFDSFGWKAGIWNMYQRGLSELRFEVKKRVSSSNSNPQQLQKNQQNQEQQLQDVLQESFVETEVEEVDQEVTPARSSSLSSLDSYNDQ</sequence>